<organism evidence="3 4">
    <name type="scientific">Cuscuta epithymum</name>
    <dbReference type="NCBI Taxonomy" id="186058"/>
    <lineage>
        <taxon>Eukaryota</taxon>
        <taxon>Viridiplantae</taxon>
        <taxon>Streptophyta</taxon>
        <taxon>Embryophyta</taxon>
        <taxon>Tracheophyta</taxon>
        <taxon>Spermatophyta</taxon>
        <taxon>Magnoliopsida</taxon>
        <taxon>eudicotyledons</taxon>
        <taxon>Gunneridae</taxon>
        <taxon>Pentapetalae</taxon>
        <taxon>asterids</taxon>
        <taxon>lamiids</taxon>
        <taxon>Solanales</taxon>
        <taxon>Convolvulaceae</taxon>
        <taxon>Cuscuteae</taxon>
        <taxon>Cuscuta</taxon>
        <taxon>Cuscuta subgen. Cuscuta</taxon>
    </lineage>
</organism>
<evidence type="ECO:0000259" key="2">
    <source>
        <dbReference type="Pfam" id="PF02018"/>
    </source>
</evidence>
<sequence>MDCSGQSSNIIKNRDFKDGLHEWRPNGCKVFVVNPADSSSGCAYAVMTNRKEACQGMEQDITGRVSKGCTYSIRAFVTVAGKHPAGMATAVMATLRLVYKHSAMCFICIGRKTVWPNCWEALEGTFSLSTNPDQVVFYLEGSDARVDILVKSVTISPSSLASDQKEKEGIERKRDHDHILQVANNIIFNYDFSQGFLKWETNGCQGHVVKGDSGSSYAFITNRRTNYHGLLQDITNRVCQGCPYAVEACVRVSGNIVGLTDIQATLRLEYQNLDAQHLFIGRKPVSPNNWETIEGTFTLSTKSDRVLFLLEGPSGGVDILVKSAVISYDFPSYFM</sequence>
<dbReference type="AlphaFoldDB" id="A0AAV0C352"/>
<dbReference type="InterPro" id="IPR003305">
    <property type="entry name" value="CenC_carb-bd"/>
</dbReference>
<reference evidence="3" key="1">
    <citation type="submission" date="2022-07" db="EMBL/GenBank/DDBJ databases">
        <authorList>
            <person name="Macas J."/>
            <person name="Novak P."/>
            <person name="Neumann P."/>
        </authorList>
    </citation>
    <scope>NUCLEOTIDE SEQUENCE</scope>
</reference>
<proteinExistence type="predicted"/>
<keyword evidence="1" id="KW-0378">Hydrolase</keyword>
<evidence type="ECO:0000313" key="3">
    <source>
        <dbReference type="EMBL" id="CAH9065580.1"/>
    </source>
</evidence>
<name>A0AAV0C352_9ASTE</name>
<dbReference type="Gene3D" id="2.60.120.260">
    <property type="entry name" value="Galactose-binding domain-like"/>
    <property type="match status" value="2"/>
</dbReference>
<dbReference type="GO" id="GO:0004553">
    <property type="term" value="F:hydrolase activity, hydrolyzing O-glycosyl compounds"/>
    <property type="evidence" value="ECO:0007669"/>
    <property type="project" value="InterPro"/>
</dbReference>
<evidence type="ECO:0000256" key="1">
    <source>
        <dbReference type="ARBA" id="ARBA00022801"/>
    </source>
</evidence>
<keyword evidence="4" id="KW-1185">Reference proteome</keyword>
<dbReference type="PANTHER" id="PTHR31490:SF1">
    <property type="entry name" value="ENDO-1,4-BETA-XYLANASE 1"/>
    <property type="match status" value="1"/>
</dbReference>
<dbReference type="InterPro" id="IPR044846">
    <property type="entry name" value="GH10"/>
</dbReference>
<dbReference type="SUPFAM" id="SSF49785">
    <property type="entry name" value="Galactose-binding domain-like"/>
    <property type="match status" value="2"/>
</dbReference>
<comment type="caution">
    <text evidence="3">The sequence shown here is derived from an EMBL/GenBank/DDBJ whole genome shotgun (WGS) entry which is preliminary data.</text>
</comment>
<gene>
    <name evidence="3" type="ORF">CEPIT_LOCUS2287</name>
</gene>
<feature type="domain" description="CBM-cenC" evidence="2">
    <location>
        <begin position="8"/>
        <end position="141"/>
    </location>
</feature>
<protein>
    <recommendedName>
        <fullName evidence="2">CBM-cenC domain-containing protein</fullName>
    </recommendedName>
</protein>
<dbReference type="GO" id="GO:0005975">
    <property type="term" value="P:carbohydrate metabolic process"/>
    <property type="evidence" value="ECO:0007669"/>
    <property type="project" value="InterPro"/>
</dbReference>
<dbReference type="Pfam" id="PF02018">
    <property type="entry name" value="CBM_4_9"/>
    <property type="match status" value="2"/>
</dbReference>
<dbReference type="EMBL" id="CAMAPF010000012">
    <property type="protein sequence ID" value="CAH9065580.1"/>
    <property type="molecule type" value="Genomic_DNA"/>
</dbReference>
<dbReference type="InterPro" id="IPR008979">
    <property type="entry name" value="Galactose-bd-like_sf"/>
</dbReference>
<feature type="domain" description="CBM-cenC" evidence="2">
    <location>
        <begin position="184"/>
        <end position="313"/>
    </location>
</feature>
<accession>A0AAV0C352</accession>
<dbReference type="PANTHER" id="PTHR31490">
    <property type="entry name" value="GLYCOSYL HYDROLASE"/>
    <property type="match status" value="1"/>
</dbReference>
<dbReference type="Proteomes" id="UP001152523">
    <property type="component" value="Unassembled WGS sequence"/>
</dbReference>
<evidence type="ECO:0000313" key="4">
    <source>
        <dbReference type="Proteomes" id="UP001152523"/>
    </source>
</evidence>